<dbReference type="SUPFAM" id="SSF47644">
    <property type="entry name" value="Methionine synthase domain"/>
    <property type="match status" value="1"/>
</dbReference>
<organism evidence="6 7">
    <name type="scientific">Neomoorella stamsii</name>
    <dbReference type="NCBI Taxonomy" id="1266720"/>
    <lineage>
        <taxon>Bacteria</taxon>
        <taxon>Bacillati</taxon>
        <taxon>Bacillota</taxon>
        <taxon>Clostridia</taxon>
        <taxon>Neomoorellales</taxon>
        <taxon>Neomoorellaceae</taxon>
        <taxon>Neomoorella</taxon>
    </lineage>
</organism>
<dbReference type="Proteomes" id="UP000239430">
    <property type="component" value="Unassembled WGS sequence"/>
</dbReference>
<proteinExistence type="inferred from homology"/>
<evidence type="ECO:0000313" key="6">
    <source>
        <dbReference type="EMBL" id="PRR77181.1"/>
    </source>
</evidence>
<dbReference type="InterPro" id="IPR006158">
    <property type="entry name" value="Cobalamin-bd"/>
</dbReference>
<dbReference type="InterPro" id="IPR036724">
    <property type="entry name" value="Cobalamin-bd_sf"/>
</dbReference>
<evidence type="ECO:0000256" key="2">
    <source>
        <dbReference type="ARBA" id="ARBA00022723"/>
    </source>
</evidence>
<reference evidence="6 7" key="1">
    <citation type="submission" date="2018-03" db="EMBL/GenBank/DDBJ databases">
        <title>Genome sequence of Moorella stamsii DSM 26217.</title>
        <authorList>
            <person name="Poehlein A."/>
            <person name="Daniel R."/>
        </authorList>
    </citation>
    <scope>NUCLEOTIDE SEQUENCE [LARGE SCALE GENOMIC DNA]</scope>
    <source>
        <strain evidence="7">DSM 26217</strain>
    </source>
</reference>
<evidence type="ECO:0000259" key="5">
    <source>
        <dbReference type="PROSITE" id="PS51337"/>
    </source>
</evidence>
<comment type="caution">
    <text evidence="6">The sequence shown here is derived from an EMBL/GenBank/DDBJ whole genome shotgun (WGS) entry which is preliminary data.</text>
</comment>
<dbReference type="PROSITE" id="PS51332">
    <property type="entry name" value="B12_BINDING"/>
    <property type="match status" value="1"/>
</dbReference>
<dbReference type="InterPro" id="IPR050554">
    <property type="entry name" value="Met_Synthase/Corrinoid"/>
</dbReference>
<keyword evidence="2" id="KW-0479">Metal-binding</keyword>
<keyword evidence="6" id="KW-0808">Transferase</keyword>
<dbReference type="GO" id="GO:0008705">
    <property type="term" value="F:methionine synthase activity"/>
    <property type="evidence" value="ECO:0007669"/>
    <property type="project" value="UniProtKB-EC"/>
</dbReference>
<dbReference type="Pfam" id="PF02310">
    <property type="entry name" value="B12-binding"/>
    <property type="match status" value="1"/>
</dbReference>
<evidence type="ECO:0000256" key="3">
    <source>
        <dbReference type="ARBA" id="ARBA00023285"/>
    </source>
</evidence>
<dbReference type="PROSITE" id="PS51337">
    <property type="entry name" value="B12_BINDING_NTER"/>
    <property type="match status" value="1"/>
</dbReference>
<dbReference type="CDD" id="cd02070">
    <property type="entry name" value="corrinoid_protein_B12-BD"/>
    <property type="match status" value="1"/>
</dbReference>
<feature type="domain" description="B12-binding N-terminal" evidence="5">
    <location>
        <begin position="1"/>
        <end position="93"/>
    </location>
</feature>
<dbReference type="EMBL" id="PVXL01000013">
    <property type="protein sequence ID" value="PRR77181.1"/>
    <property type="molecule type" value="Genomic_DNA"/>
</dbReference>
<dbReference type="InterPro" id="IPR003759">
    <property type="entry name" value="Cbl-bd_cap"/>
</dbReference>
<dbReference type="Gene3D" id="1.10.1240.10">
    <property type="entry name" value="Methionine synthase domain"/>
    <property type="match status" value="1"/>
</dbReference>
<keyword evidence="6" id="KW-0489">Methyltransferase</keyword>
<feature type="domain" description="B12-binding" evidence="4">
    <location>
        <begin position="92"/>
        <end position="216"/>
    </location>
</feature>
<comment type="similarity">
    <text evidence="1">Belongs to the methylamine corrinoid protein family.</text>
</comment>
<dbReference type="RefSeq" id="WP_054936432.1">
    <property type="nucleotide sequence ID" value="NZ_PVXL01000013.1"/>
</dbReference>
<dbReference type="Pfam" id="PF02607">
    <property type="entry name" value="B12-binding_2"/>
    <property type="match status" value="1"/>
</dbReference>
<keyword evidence="7" id="KW-1185">Reference proteome</keyword>
<dbReference type="SMART" id="SM01018">
    <property type="entry name" value="B12-binding_2"/>
    <property type="match status" value="1"/>
</dbReference>
<dbReference type="GO" id="GO:0050667">
    <property type="term" value="P:homocysteine metabolic process"/>
    <property type="evidence" value="ECO:0007669"/>
    <property type="project" value="TreeGrafter"/>
</dbReference>
<dbReference type="SUPFAM" id="SSF52242">
    <property type="entry name" value="Cobalamin (vitamin B12)-binding domain"/>
    <property type="match status" value="1"/>
</dbReference>
<accession>A0A9X7J5U2</accession>
<evidence type="ECO:0000259" key="4">
    <source>
        <dbReference type="PROSITE" id="PS51332"/>
    </source>
</evidence>
<protein>
    <submittedName>
        <fullName evidence="6">Methionine synthase</fullName>
        <ecNumber evidence="6">2.1.1.13</ecNumber>
    </submittedName>
</protein>
<sequence>MTNEGEKLLKELKDAIVSCQEDEAKVKAQEILKAGIDPIFTLQTVMTESARIIGEKFDNGEYFLPHLVMAGDAMMAASAILEKAIPKESNIKKVVVIATVEADMHSVGKNIVGMMLKASGFEVYDLGVDVKSSEIIRRAQELNADFIALSSLLTTTMPYQREVIDELKAYGIRDRFKVVVGGGPVRKDWADKIGADGYGKDAIEAVKVFKQLAGME</sequence>
<name>A0A9X7J5U2_9FIRM</name>
<gene>
    <name evidence="6" type="primary">metH_1</name>
    <name evidence="6" type="ORF">MOST_03090</name>
</gene>
<dbReference type="AlphaFoldDB" id="A0A9X7J5U2"/>
<dbReference type="FunFam" id="3.40.50.280:FF:000003">
    <property type="entry name" value="Dimethylamine methyltransferase corrinoid protein"/>
    <property type="match status" value="1"/>
</dbReference>
<dbReference type="EC" id="2.1.1.13" evidence="6"/>
<dbReference type="Gene3D" id="3.40.50.280">
    <property type="entry name" value="Cobalamin-binding domain"/>
    <property type="match status" value="1"/>
</dbReference>
<dbReference type="GO" id="GO:0032259">
    <property type="term" value="P:methylation"/>
    <property type="evidence" value="ECO:0007669"/>
    <property type="project" value="UniProtKB-KW"/>
</dbReference>
<dbReference type="GO" id="GO:0046653">
    <property type="term" value="P:tetrahydrofolate metabolic process"/>
    <property type="evidence" value="ECO:0007669"/>
    <property type="project" value="TreeGrafter"/>
</dbReference>
<evidence type="ECO:0000313" key="7">
    <source>
        <dbReference type="Proteomes" id="UP000239430"/>
    </source>
</evidence>
<dbReference type="GO" id="GO:0031419">
    <property type="term" value="F:cobalamin binding"/>
    <property type="evidence" value="ECO:0007669"/>
    <property type="project" value="InterPro"/>
</dbReference>
<dbReference type="PANTHER" id="PTHR45833:SF1">
    <property type="entry name" value="METHIONINE SYNTHASE"/>
    <property type="match status" value="1"/>
</dbReference>
<dbReference type="GO" id="GO:0046872">
    <property type="term" value="F:metal ion binding"/>
    <property type="evidence" value="ECO:0007669"/>
    <property type="project" value="UniProtKB-KW"/>
</dbReference>
<dbReference type="InterPro" id="IPR036594">
    <property type="entry name" value="Meth_synthase_dom"/>
</dbReference>
<keyword evidence="3" id="KW-0170">Cobalt</keyword>
<dbReference type="GO" id="GO:0005829">
    <property type="term" value="C:cytosol"/>
    <property type="evidence" value="ECO:0007669"/>
    <property type="project" value="TreeGrafter"/>
</dbReference>
<dbReference type="PANTHER" id="PTHR45833">
    <property type="entry name" value="METHIONINE SYNTHASE"/>
    <property type="match status" value="1"/>
</dbReference>
<evidence type="ECO:0000256" key="1">
    <source>
        <dbReference type="ARBA" id="ARBA00010854"/>
    </source>
</evidence>